<dbReference type="AlphaFoldDB" id="A0A8H3XBL5"/>
<organism evidence="2 3">
    <name type="scientific">Gigaspora margarita</name>
    <dbReference type="NCBI Taxonomy" id="4874"/>
    <lineage>
        <taxon>Eukaryota</taxon>
        <taxon>Fungi</taxon>
        <taxon>Fungi incertae sedis</taxon>
        <taxon>Mucoromycota</taxon>
        <taxon>Glomeromycotina</taxon>
        <taxon>Glomeromycetes</taxon>
        <taxon>Diversisporales</taxon>
        <taxon>Gigasporaceae</taxon>
        <taxon>Gigaspora</taxon>
    </lineage>
</organism>
<dbReference type="Proteomes" id="UP000439903">
    <property type="component" value="Unassembled WGS sequence"/>
</dbReference>
<keyword evidence="3" id="KW-1185">Reference proteome</keyword>
<dbReference type="OrthoDB" id="2389120at2759"/>
<feature type="coiled-coil region" evidence="1">
    <location>
        <begin position="162"/>
        <end position="212"/>
    </location>
</feature>
<proteinExistence type="predicted"/>
<sequence>MVNANEWLNAIIPENQRAQAKKLYIHRRNYQTNYITTKHPNYHFYNIFLEGELNLDDFVKLQKLSIEGIGQGLDEQQKLTGLKIDKCKELTSLTINYTTLTQLNIRENTILQDVNLKGNKLGHLSLNNKVKYQNLDLSNNQQLIFDDDRLKSQVERLISLIRNVKSTNLSDLKLEMKKIEEENFEYQLAVTKNRLSEEKRSLLEILLETQQEVLQNDNTFARKLLEKVKKDLSDVLTAEEIQDFLGKKVEINELEIQLNDLKIREHQEQA</sequence>
<reference evidence="2 3" key="1">
    <citation type="journal article" date="2019" name="Environ. Microbiol.">
        <title>At the nexus of three kingdoms: the genome of the mycorrhizal fungus Gigaspora margarita provides insights into plant, endobacterial and fungal interactions.</title>
        <authorList>
            <person name="Venice F."/>
            <person name="Ghignone S."/>
            <person name="Salvioli di Fossalunga A."/>
            <person name="Amselem J."/>
            <person name="Novero M."/>
            <person name="Xianan X."/>
            <person name="Sedzielewska Toro K."/>
            <person name="Morin E."/>
            <person name="Lipzen A."/>
            <person name="Grigoriev I.V."/>
            <person name="Henrissat B."/>
            <person name="Martin F.M."/>
            <person name="Bonfante P."/>
        </authorList>
    </citation>
    <scope>NUCLEOTIDE SEQUENCE [LARGE SCALE GENOMIC DNA]</scope>
    <source>
        <strain evidence="2 3">BEG34</strain>
    </source>
</reference>
<name>A0A8H3XBL5_GIGMA</name>
<protein>
    <submittedName>
        <fullName evidence="2">Uncharacterized protein</fullName>
    </submittedName>
</protein>
<evidence type="ECO:0000313" key="2">
    <source>
        <dbReference type="EMBL" id="KAF0439032.1"/>
    </source>
</evidence>
<dbReference type="InterPro" id="IPR032675">
    <property type="entry name" value="LRR_dom_sf"/>
</dbReference>
<keyword evidence="1" id="KW-0175">Coiled coil</keyword>
<evidence type="ECO:0000256" key="1">
    <source>
        <dbReference type="SAM" id="Coils"/>
    </source>
</evidence>
<comment type="caution">
    <text evidence="2">The sequence shown here is derived from an EMBL/GenBank/DDBJ whole genome shotgun (WGS) entry which is preliminary data.</text>
</comment>
<evidence type="ECO:0000313" key="3">
    <source>
        <dbReference type="Proteomes" id="UP000439903"/>
    </source>
</evidence>
<accession>A0A8H3XBL5</accession>
<gene>
    <name evidence="2" type="ORF">F8M41_004212</name>
</gene>
<dbReference type="EMBL" id="WTPW01001381">
    <property type="protein sequence ID" value="KAF0439032.1"/>
    <property type="molecule type" value="Genomic_DNA"/>
</dbReference>
<dbReference type="Gene3D" id="3.80.10.10">
    <property type="entry name" value="Ribonuclease Inhibitor"/>
    <property type="match status" value="1"/>
</dbReference>